<gene>
    <name evidence="3" type="ORF">AB4Y30_16050</name>
</gene>
<dbReference type="InterPro" id="IPR011008">
    <property type="entry name" value="Dimeric_a/b-barrel"/>
</dbReference>
<sequence length="92" mass="10794">MKYFAAFLTMKDEEKNKIHRPAHLEFLEEMRKQKKVLMNGRFLDGAGGLIIYVGDSLEQVEGWVQEDPYIALGARNYTLHEWEMVTDVKFVE</sequence>
<dbReference type="PANTHER" id="PTHR37828:SF1">
    <property type="entry name" value="YCII-RELATED DOMAIN-CONTAINING PROTEIN"/>
    <property type="match status" value="1"/>
</dbReference>
<dbReference type="SUPFAM" id="SSF54909">
    <property type="entry name" value="Dimeric alpha+beta barrel"/>
    <property type="match status" value="1"/>
</dbReference>
<protein>
    <submittedName>
        <fullName evidence="3">YciI family protein</fullName>
    </submittedName>
</protein>
<reference evidence="3" key="1">
    <citation type="submission" date="2024-07" db="EMBL/GenBank/DDBJ databases">
        <title>Halotolerant mesophilic bacterium Ornithinibacillus sp. 4-3, sp. nov., isolated from soil.</title>
        <authorList>
            <person name="Sidarenka A.V."/>
            <person name="Guliayeva D.E."/>
            <person name="Leanovich S.I."/>
            <person name="Hileuskaya K.S."/>
            <person name="Akhremchuk A.E."/>
            <person name="Sikolenko M.A."/>
            <person name="Valentovich L.N."/>
        </authorList>
    </citation>
    <scope>NUCLEOTIDE SEQUENCE</scope>
    <source>
        <strain evidence="3">4-3</strain>
    </source>
</reference>
<comment type="similarity">
    <text evidence="1">Belongs to the YciI family.</text>
</comment>
<evidence type="ECO:0000313" key="3">
    <source>
        <dbReference type="EMBL" id="XDK32498.1"/>
    </source>
</evidence>
<dbReference type="PANTHER" id="PTHR37828">
    <property type="entry name" value="GSR2449 PROTEIN"/>
    <property type="match status" value="1"/>
</dbReference>
<evidence type="ECO:0000259" key="2">
    <source>
        <dbReference type="Pfam" id="PF03795"/>
    </source>
</evidence>
<dbReference type="InterPro" id="IPR005545">
    <property type="entry name" value="YCII"/>
</dbReference>
<feature type="domain" description="YCII-related" evidence="2">
    <location>
        <begin position="11"/>
        <end position="82"/>
    </location>
</feature>
<organism evidence="3">
    <name type="scientific">Ornithinibacillus sp. 4-3</name>
    <dbReference type="NCBI Taxonomy" id="3231488"/>
    <lineage>
        <taxon>Bacteria</taxon>
        <taxon>Bacillati</taxon>
        <taxon>Bacillota</taxon>
        <taxon>Bacilli</taxon>
        <taxon>Bacillales</taxon>
        <taxon>Bacillaceae</taxon>
        <taxon>Ornithinibacillus</taxon>
    </lineage>
</organism>
<proteinExistence type="inferred from homology"/>
<dbReference type="EMBL" id="CP162599">
    <property type="protein sequence ID" value="XDK32498.1"/>
    <property type="molecule type" value="Genomic_DNA"/>
</dbReference>
<evidence type="ECO:0000256" key="1">
    <source>
        <dbReference type="ARBA" id="ARBA00007689"/>
    </source>
</evidence>
<dbReference type="RefSeq" id="WP_368653186.1">
    <property type="nucleotide sequence ID" value="NZ_CP162599.1"/>
</dbReference>
<dbReference type="Gene3D" id="3.30.70.1060">
    <property type="entry name" value="Dimeric alpha+beta barrel"/>
    <property type="match status" value="1"/>
</dbReference>
<dbReference type="Pfam" id="PF03795">
    <property type="entry name" value="YCII"/>
    <property type="match status" value="1"/>
</dbReference>
<name>A0AB39HQ57_9BACI</name>
<accession>A0AB39HQ57</accession>
<dbReference type="AlphaFoldDB" id="A0AB39HQ57"/>